<keyword evidence="4" id="KW-1185">Reference proteome</keyword>
<organism evidence="3 4">
    <name type="scientific">Nyssa sinensis</name>
    <dbReference type="NCBI Taxonomy" id="561372"/>
    <lineage>
        <taxon>Eukaryota</taxon>
        <taxon>Viridiplantae</taxon>
        <taxon>Streptophyta</taxon>
        <taxon>Embryophyta</taxon>
        <taxon>Tracheophyta</taxon>
        <taxon>Spermatophyta</taxon>
        <taxon>Magnoliopsida</taxon>
        <taxon>eudicotyledons</taxon>
        <taxon>Gunneridae</taxon>
        <taxon>Pentapetalae</taxon>
        <taxon>asterids</taxon>
        <taxon>Cornales</taxon>
        <taxon>Nyssaceae</taxon>
        <taxon>Nyssa</taxon>
    </lineage>
</organism>
<dbReference type="InterPro" id="IPR029466">
    <property type="entry name" value="NAM-associated_C"/>
</dbReference>
<feature type="region of interest" description="Disordered" evidence="1">
    <location>
        <begin position="1"/>
        <end position="30"/>
    </location>
</feature>
<proteinExistence type="predicted"/>
<accession>A0A5J5BGX5</accession>
<sequence>MLKFNKRKEIPIGQRKKTKHYVKHGSKSQKMQSRIRAAKKLYYDSQGHHFKFDSCWLLLKNSAKWFNYTKEHEENKQKIKQRKRRGFTKEVDGIGESSSPSTPATTTSFAIGSINLDDDDSPFHQGSHEFPRPSGRKTAKTIHQKKTTDQLEAINLFVYEFSNLRKEQKELVERKIIINEDRE</sequence>
<feature type="compositionally biased region" description="Basic residues" evidence="1">
    <location>
        <begin position="134"/>
        <end position="145"/>
    </location>
</feature>
<feature type="region of interest" description="Disordered" evidence="1">
    <location>
        <begin position="124"/>
        <end position="145"/>
    </location>
</feature>
<feature type="domain" description="No apical meristem-associated C-terminal" evidence="2">
    <location>
        <begin position="49"/>
        <end position="174"/>
    </location>
</feature>
<dbReference type="OrthoDB" id="1741395at2759"/>
<dbReference type="EMBL" id="CM018035">
    <property type="protein sequence ID" value="KAA8542395.1"/>
    <property type="molecule type" value="Genomic_DNA"/>
</dbReference>
<evidence type="ECO:0000313" key="3">
    <source>
        <dbReference type="EMBL" id="KAA8542395.1"/>
    </source>
</evidence>
<feature type="region of interest" description="Disordered" evidence="1">
    <location>
        <begin position="76"/>
        <end position="108"/>
    </location>
</feature>
<evidence type="ECO:0000313" key="4">
    <source>
        <dbReference type="Proteomes" id="UP000325577"/>
    </source>
</evidence>
<reference evidence="3 4" key="1">
    <citation type="submission" date="2019-09" db="EMBL/GenBank/DDBJ databases">
        <title>A chromosome-level genome assembly of the Chinese tupelo Nyssa sinensis.</title>
        <authorList>
            <person name="Yang X."/>
            <person name="Kang M."/>
            <person name="Yang Y."/>
            <person name="Xiong H."/>
            <person name="Wang M."/>
            <person name="Zhang Z."/>
            <person name="Wang Z."/>
            <person name="Wu H."/>
            <person name="Ma T."/>
            <person name="Liu J."/>
            <person name="Xi Z."/>
        </authorList>
    </citation>
    <scope>NUCLEOTIDE SEQUENCE [LARGE SCALE GENOMIC DNA]</scope>
    <source>
        <strain evidence="3">J267</strain>
        <tissue evidence="3">Leaf</tissue>
    </source>
</reference>
<feature type="compositionally biased region" description="Basic residues" evidence="1">
    <location>
        <begin position="14"/>
        <end position="27"/>
    </location>
</feature>
<protein>
    <recommendedName>
        <fullName evidence="2">No apical meristem-associated C-terminal domain-containing protein</fullName>
    </recommendedName>
</protein>
<feature type="compositionally biased region" description="Low complexity" evidence="1">
    <location>
        <begin position="97"/>
        <end position="108"/>
    </location>
</feature>
<evidence type="ECO:0000259" key="2">
    <source>
        <dbReference type="Pfam" id="PF14303"/>
    </source>
</evidence>
<dbReference type="Pfam" id="PF14303">
    <property type="entry name" value="NAM-associated"/>
    <property type="match status" value="1"/>
</dbReference>
<dbReference type="AlphaFoldDB" id="A0A5J5BGX5"/>
<evidence type="ECO:0000256" key="1">
    <source>
        <dbReference type="SAM" id="MobiDB-lite"/>
    </source>
</evidence>
<dbReference type="Proteomes" id="UP000325577">
    <property type="component" value="Linkage Group LG12"/>
</dbReference>
<name>A0A5J5BGX5_9ASTE</name>
<gene>
    <name evidence="3" type="ORF">F0562_023469</name>
</gene>